<proteinExistence type="predicted"/>
<dbReference type="Pfam" id="PF01370">
    <property type="entry name" value="Epimerase"/>
    <property type="match status" value="1"/>
</dbReference>
<dbReference type="OrthoDB" id="9776313at2"/>
<dbReference type="PANTHER" id="PTHR12126:SF11">
    <property type="entry name" value="NADH DEHYDROGENASE [UBIQUINONE] 1 ALPHA SUBCOMPLEX SUBUNIT 9, MITOCHONDRIAL"/>
    <property type="match status" value="1"/>
</dbReference>
<dbReference type="InterPro" id="IPR036291">
    <property type="entry name" value="NAD(P)-bd_dom_sf"/>
</dbReference>
<dbReference type="RefSeq" id="WP_013219184.1">
    <property type="nucleotide sequence ID" value="NC_014315.1"/>
</dbReference>
<dbReference type="Gene3D" id="3.40.50.720">
    <property type="entry name" value="NAD(P)-binding Rossmann-like Domain"/>
    <property type="match status" value="1"/>
</dbReference>
<protein>
    <submittedName>
        <fullName evidence="2">NAD-dependent epimerase/dehydratase</fullName>
    </submittedName>
</protein>
<dbReference type="PANTHER" id="PTHR12126">
    <property type="entry name" value="NADH-UBIQUINONE OXIDOREDUCTASE 39 KDA SUBUNIT-RELATED"/>
    <property type="match status" value="1"/>
</dbReference>
<dbReference type="GO" id="GO:0044877">
    <property type="term" value="F:protein-containing complex binding"/>
    <property type="evidence" value="ECO:0007669"/>
    <property type="project" value="TreeGrafter"/>
</dbReference>
<dbReference type="AlphaFoldDB" id="D8K877"/>
<accession>D8K877</accession>
<evidence type="ECO:0000313" key="3">
    <source>
        <dbReference type="Proteomes" id="UP000000393"/>
    </source>
</evidence>
<dbReference type="InterPro" id="IPR001509">
    <property type="entry name" value="Epimerase_deHydtase"/>
</dbReference>
<sequence>MADITSPSTGLVTVFGGTGFLGSTIVQRLVESGMRVRIAARHPRALDLAEARGQIALQRADVRDEDSVAEALKGATGVVNAVGLYVEQGQATFRAIHEEGAERVARRAGEAGIRRLIHISGIGVDPASASNYVRARAYGEQRVREVFPNATLLRPSVLFGPNDAFLNSLKTVTRLPIVPLFGRGSTRLQPVYVEDVARAVLQVLEMPDTNGRTFELGGARAYRYRDIIKRVLTHLGRRRLLLPVPFVVWRLLARIASLLPNTPLTLDQVILMETNNVVNAKANTFNDLGIEPCSLEQMLSACLDELSC</sequence>
<dbReference type="STRING" id="105559.Nwat_0092"/>
<dbReference type="HOGENOM" id="CLU_007383_6_5_6"/>
<dbReference type="SUPFAM" id="SSF51735">
    <property type="entry name" value="NAD(P)-binding Rossmann-fold domains"/>
    <property type="match status" value="1"/>
</dbReference>
<dbReference type="CDD" id="cd05271">
    <property type="entry name" value="NDUFA9_like_SDR_a"/>
    <property type="match status" value="1"/>
</dbReference>
<evidence type="ECO:0000313" key="2">
    <source>
        <dbReference type="EMBL" id="ADJ27072.1"/>
    </source>
</evidence>
<name>D8K877_NITWC</name>
<dbReference type="Proteomes" id="UP000000393">
    <property type="component" value="Chromosome"/>
</dbReference>
<dbReference type="InterPro" id="IPR051207">
    <property type="entry name" value="ComplexI_NDUFA9_subunit"/>
</dbReference>
<dbReference type="KEGG" id="nwa:Nwat_0092"/>
<reference evidence="2 3" key="1">
    <citation type="submission" date="2010-06" db="EMBL/GenBank/DDBJ databases">
        <title>Complete sequence of chromosome of Nitrosococcus watsoni C-113.</title>
        <authorList>
            <consortium name="US DOE Joint Genome Institute"/>
            <person name="Lucas S."/>
            <person name="Copeland A."/>
            <person name="Lapidus A."/>
            <person name="Cheng J.-F."/>
            <person name="Bruce D."/>
            <person name="Goodwin L."/>
            <person name="Pitluck S."/>
            <person name="Malfatti S.A."/>
            <person name="Chain P.S.G."/>
            <person name="Land M."/>
            <person name="Hauser L."/>
            <person name="Kyrpides N."/>
            <person name="Ivanova N."/>
            <person name="Cambell M.A."/>
            <person name="Heidelberg J.F."/>
            <person name="Klotz M.G."/>
            <person name="Woyke T."/>
        </authorList>
    </citation>
    <scope>NUCLEOTIDE SEQUENCE [LARGE SCALE GENOMIC DNA]</scope>
    <source>
        <strain evidence="2 3">C-113</strain>
    </source>
</reference>
<dbReference type="EMBL" id="CP002086">
    <property type="protein sequence ID" value="ADJ27072.1"/>
    <property type="molecule type" value="Genomic_DNA"/>
</dbReference>
<evidence type="ECO:0000259" key="1">
    <source>
        <dbReference type="Pfam" id="PF01370"/>
    </source>
</evidence>
<gene>
    <name evidence="2" type="ordered locus">Nwat_0092</name>
</gene>
<organism evidence="2 3">
    <name type="scientific">Nitrosococcus watsoni (strain C-113)</name>
    <dbReference type="NCBI Taxonomy" id="105559"/>
    <lineage>
        <taxon>Bacteria</taxon>
        <taxon>Pseudomonadati</taxon>
        <taxon>Pseudomonadota</taxon>
        <taxon>Gammaproteobacteria</taxon>
        <taxon>Chromatiales</taxon>
        <taxon>Chromatiaceae</taxon>
        <taxon>Nitrosococcus</taxon>
    </lineage>
</organism>
<dbReference type="eggNOG" id="COG0702">
    <property type="taxonomic scope" value="Bacteria"/>
</dbReference>
<feature type="domain" description="NAD-dependent epimerase/dehydratase" evidence="1">
    <location>
        <begin position="12"/>
        <end position="217"/>
    </location>
</feature>
<keyword evidence="3" id="KW-1185">Reference proteome</keyword>